<comment type="caution">
    <text evidence="1">The sequence shown here is derived from an EMBL/GenBank/DDBJ whole genome shotgun (WGS) entry which is preliminary data.</text>
</comment>
<evidence type="ECO:0000313" key="2">
    <source>
        <dbReference type="Proteomes" id="UP000403266"/>
    </source>
</evidence>
<organism evidence="1 2">
    <name type="scientific">Microvirga tunisiensis</name>
    <dbReference type="NCBI Taxonomy" id="2108360"/>
    <lineage>
        <taxon>Bacteria</taxon>
        <taxon>Pseudomonadati</taxon>
        <taxon>Pseudomonadota</taxon>
        <taxon>Alphaproteobacteria</taxon>
        <taxon>Hyphomicrobiales</taxon>
        <taxon>Methylobacteriaceae</taxon>
        <taxon>Microvirga</taxon>
    </lineage>
</organism>
<name>A0A5N7MDR5_9HYPH</name>
<dbReference type="Proteomes" id="UP000403266">
    <property type="component" value="Unassembled WGS sequence"/>
</dbReference>
<accession>A0A5N7MDR5</accession>
<reference evidence="1 2" key="1">
    <citation type="journal article" date="2019" name="Syst. Appl. Microbiol.">
        <title>Microvirga tunisiensis sp. nov., a root nodule symbiotic bacterium isolated from Lupinus micranthus and L. luteus grown in Northern Tunisia.</title>
        <authorList>
            <person name="Msaddak A."/>
            <person name="Rejili M."/>
            <person name="Duran D."/>
            <person name="Mars M."/>
            <person name="Palacios J.M."/>
            <person name="Ruiz-Argueso T."/>
            <person name="Rey L."/>
            <person name="Imperial J."/>
        </authorList>
    </citation>
    <scope>NUCLEOTIDE SEQUENCE [LARGE SCALE GENOMIC DNA]</scope>
    <source>
        <strain evidence="1 2">Lmie10</strain>
    </source>
</reference>
<dbReference type="RefSeq" id="WP_162002868.1">
    <property type="nucleotide sequence ID" value="NZ_VOSJ01000015.1"/>
</dbReference>
<dbReference type="AlphaFoldDB" id="A0A5N7MDR5"/>
<sequence>MALFGAFLRGSFGLPKSDKQAVDRVKDLARAALRVSPDTAFAVNEIACNDPGCPGIETVILVMEPGQKTRALKVAKSLDEVMEQDILKALDP</sequence>
<gene>
    <name evidence="1" type="ORF">FS320_07140</name>
</gene>
<evidence type="ECO:0008006" key="3">
    <source>
        <dbReference type="Google" id="ProtNLM"/>
    </source>
</evidence>
<protein>
    <recommendedName>
        <fullName evidence="3">Nitrate reductase</fullName>
    </recommendedName>
</protein>
<proteinExistence type="predicted"/>
<evidence type="ECO:0000313" key="1">
    <source>
        <dbReference type="EMBL" id="MPR25013.1"/>
    </source>
</evidence>
<keyword evidence="2" id="KW-1185">Reference proteome</keyword>
<dbReference type="EMBL" id="VOSK01000015">
    <property type="protein sequence ID" value="MPR25013.1"/>
    <property type="molecule type" value="Genomic_DNA"/>
</dbReference>